<comment type="caution">
    <text evidence="2">The sequence shown here is derived from an EMBL/GenBank/DDBJ whole genome shotgun (WGS) entry which is preliminary data.</text>
</comment>
<protein>
    <recommendedName>
        <fullName evidence="1">2EXR domain-containing protein</fullName>
    </recommendedName>
</protein>
<dbReference type="Proteomes" id="UP000297777">
    <property type="component" value="Unassembled WGS sequence"/>
</dbReference>
<dbReference type="OrthoDB" id="3527238at2759"/>
<organism evidence="2 3">
    <name type="scientific">Botrytis tulipae</name>
    <dbReference type="NCBI Taxonomy" id="87230"/>
    <lineage>
        <taxon>Eukaryota</taxon>
        <taxon>Fungi</taxon>
        <taxon>Dikarya</taxon>
        <taxon>Ascomycota</taxon>
        <taxon>Pezizomycotina</taxon>
        <taxon>Leotiomycetes</taxon>
        <taxon>Helotiales</taxon>
        <taxon>Sclerotiniaceae</taxon>
        <taxon>Botrytis</taxon>
    </lineage>
</organism>
<dbReference type="AlphaFoldDB" id="A0A4Z1F6E9"/>
<reference evidence="2 3" key="1">
    <citation type="submission" date="2017-12" db="EMBL/GenBank/DDBJ databases">
        <title>Comparative genomics of Botrytis spp.</title>
        <authorList>
            <person name="Valero-Jimenez C.A."/>
            <person name="Tapia P."/>
            <person name="Veloso J."/>
            <person name="Silva-Moreno E."/>
            <person name="Staats M."/>
            <person name="Valdes J.H."/>
            <person name="Van Kan J.A.L."/>
        </authorList>
    </citation>
    <scope>NUCLEOTIDE SEQUENCE [LARGE SCALE GENOMIC DNA]</scope>
    <source>
        <strain evidence="2 3">Bt9001</strain>
    </source>
</reference>
<evidence type="ECO:0000259" key="1">
    <source>
        <dbReference type="Pfam" id="PF20150"/>
    </source>
</evidence>
<dbReference type="InterPro" id="IPR045518">
    <property type="entry name" value="2EXR"/>
</dbReference>
<feature type="domain" description="2EXR" evidence="1">
    <location>
        <begin position="118"/>
        <end position="187"/>
    </location>
</feature>
<proteinExistence type="predicted"/>
<sequence length="361" mass="41391">MVSREASGSEHSGHASQGHLQLPEYSTFHFNNSSSNKHNNQLNAIAFWYFPKPDIIFCFTTENCEFRAMSANTTASQHNGMEFPKDDDTADKKIQINTTPPLPVRKHQPITGNTKTLHRFGEFPREIQIKIFKLALPDPRIVHLGLEVIFSEPEDGITWVHARVNKIRAPRLLSLLETCITSNASVYSGDGFTKIKIQPLNSHPHTANKQRLSPNNNFCYKDWGDKVLNDTYMRFSEDILMVDYNRFDLLYRHGGSLDLERLTHIAVTRYLFDRHFESYRKEIEEEGNKNAIEYWNKVEVVNVLQCWPDGTQYDSSLYIPEIDSIVRSNDDGFLATLPESTPDSLIKLRDALKLVELGDGQ</sequence>
<dbReference type="Pfam" id="PF20150">
    <property type="entry name" value="2EXR"/>
    <property type="match status" value="1"/>
</dbReference>
<gene>
    <name evidence="2" type="ORF">BTUL_0006g00420</name>
</gene>
<evidence type="ECO:0000313" key="2">
    <source>
        <dbReference type="EMBL" id="TGO19009.1"/>
    </source>
</evidence>
<name>A0A4Z1F6E9_9HELO</name>
<evidence type="ECO:0000313" key="3">
    <source>
        <dbReference type="Proteomes" id="UP000297777"/>
    </source>
</evidence>
<dbReference type="EMBL" id="PQXH01000006">
    <property type="protein sequence ID" value="TGO19009.1"/>
    <property type="molecule type" value="Genomic_DNA"/>
</dbReference>
<keyword evidence="3" id="KW-1185">Reference proteome</keyword>
<accession>A0A4Z1F6E9</accession>